<protein>
    <submittedName>
        <fullName evidence="3">DUF4315 family protein</fullName>
    </submittedName>
</protein>
<comment type="caution">
    <text evidence="3">The sequence shown here is derived from an EMBL/GenBank/DDBJ whole genome shotgun (WGS) entry which is preliminary data.</text>
</comment>
<sequence length="83" mass="9589">MKLDRLKAELEKARQKAAEWQARIKDIERQITEQENLEIIQAVRGVTASPEELKTILGMIQSMKELPQSEPKVKEETGKNEEE</sequence>
<reference evidence="3 4" key="1">
    <citation type="submission" date="2019-12" db="EMBL/GenBank/DDBJ databases">
        <title>Sporaefaciens musculi gen. nov., sp. nov., a novel bacterium isolated from the caecum of an obese mouse.</title>
        <authorList>
            <person name="Rasmussen T.S."/>
            <person name="Streidl T."/>
            <person name="Hitch T.C.A."/>
            <person name="Wortmann E."/>
            <person name="Deptula P."/>
            <person name="Hansen M."/>
            <person name="Nielsen D.S."/>
            <person name="Clavel T."/>
            <person name="Vogensen F.K."/>
        </authorList>
    </citation>
    <scope>NUCLEOTIDE SEQUENCE [LARGE SCALE GENOMIC DNA]</scope>
    <source>
        <strain evidence="3 4">WCA-9-b2</strain>
    </source>
</reference>
<name>A0A7X3MLE0_9FIRM</name>
<feature type="region of interest" description="Disordered" evidence="2">
    <location>
        <begin position="64"/>
        <end position="83"/>
    </location>
</feature>
<evidence type="ECO:0000313" key="4">
    <source>
        <dbReference type="Proteomes" id="UP000460412"/>
    </source>
</evidence>
<dbReference type="AlphaFoldDB" id="A0A7X3MLE0"/>
<organism evidence="3 4">
    <name type="scientific">Sporofaciens musculi</name>
    <dbReference type="NCBI Taxonomy" id="2681861"/>
    <lineage>
        <taxon>Bacteria</taxon>
        <taxon>Bacillati</taxon>
        <taxon>Bacillota</taxon>
        <taxon>Clostridia</taxon>
        <taxon>Lachnospirales</taxon>
        <taxon>Lachnospiraceae</taxon>
        <taxon>Sporofaciens</taxon>
    </lineage>
</organism>
<dbReference type="RefSeq" id="WP_129174623.1">
    <property type="nucleotide sequence ID" value="NZ_WUQX01000001.1"/>
</dbReference>
<dbReference type="Proteomes" id="UP000460412">
    <property type="component" value="Unassembled WGS sequence"/>
</dbReference>
<keyword evidence="1" id="KW-0175">Coiled coil</keyword>
<accession>A0A7X3MLE0</accession>
<gene>
    <name evidence="3" type="ORF">GN277_25570</name>
</gene>
<dbReference type="Pfam" id="PF14193">
    <property type="entry name" value="DUF4315"/>
    <property type="match status" value="1"/>
</dbReference>
<evidence type="ECO:0000256" key="2">
    <source>
        <dbReference type="SAM" id="MobiDB-lite"/>
    </source>
</evidence>
<evidence type="ECO:0000313" key="3">
    <source>
        <dbReference type="EMBL" id="MXP78588.1"/>
    </source>
</evidence>
<evidence type="ECO:0000256" key="1">
    <source>
        <dbReference type="SAM" id="Coils"/>
    </source>
</evidence>
<dbReference type="InterPro" id="IPR025464">
    <property type="entry name" value="DUF4315"/>
</dbReference>
<feature type="compositionally biased region" description="Basic and acidic residues" evidence="2">
    <location>
        <begin position="71"/>
        <end position="83"/>
    </location>
</feature>
<proteinExistence type="predicted"/>
<keyword evidence="4" id="KW-1185">Reference proteome</keyword>
<dbReference type="EMBL" id="WUQX01000001">
    <property type="protein sequence ID" value="MXP78588.1"/>
    <property type="molecule type" value="Genomic_DNA"/>
</dbReference>
<feature type="coiled-coil region" evidence="1">
    <location>
        <begin position="3"/>
        <end position="37"/>
    </location>
</feature>